<evidence type="ECO:0000313" key="2">
    <source>
        <dbReference type="EMBL" id="MBD1399987.1"/>
    </source>
</evidence>
<reference evidence="2" key="1">
    <citation type="submission" date="2020-09" db="EMBL/GenBank/DDBJ databases">
        <title>Pelobacter alkaliphilus sp. nov., a novel anaerobic arsenate-reducing bacterium from terrestrial mud volcano.</title>
        <authorList>
            <person name="Khomyakova M.A."/>
            <person name="Merkel A.Y."/>
            <person name="Slobodkin A.I."/>
        </authorList>
    </citation>
    <scope>NUCLEOTIDE SEQUENCE</scope>
    <source>
        <strain evidence="2">M08fum</strain>
    </source>
</reference>
<dbReference type="InterPro" id="IPR053737">
    <property type="entry name" value="Type_II_TA_Toxin"/>
</dbReference>
<dbReference type="NCBIfam" id="TIGR01550">
    <property type="entry name" value="DOC_P1"/>
    <property type="match status" value="1"/>
</dbReference>
<dbReference type="Proteomes" id="UP000632828">
    <property type="component" value="Unassembled WGS sequence"/>
</dbReference>
<dbReference type="PANTHER" id="PTHR39426">
    <property type="entry name" value="HOMOLOGY TO DEATH-ON-CURING PROTEIN OF PHAGE P1"/>
    <property type="match status" value="1"/>
</dbReference>
<dbReference type="Pfam" id="PF02661">
    <property type="entry name" value="Fic"/>
    <property type="match status" value="1"/>
</dbReference>
<dbReference type="AlphaFoldDB" id="A0A8J6QX80"/>
<dbReference type="RefSeq" id="WP_191154259.1">
    <property type="nucleotide sequence ID" value="NZ_JACWUN010000004.1"/>
</dbReference>
<dbReference type="PANTHER" id="PTHR39426:SF1">
    <property type="entry name" value="HOMOLOGY TO DEATH-ON-CURING PROTEIN OF PHAGE P1"/>
    <property type="match status" value="1"/>
</dbReference>
<feature type="domain" description="Fido" evidence="1">
    <location>
        <begin position="6"/>
        <end position="124"/>
    </location>
</feature>
<dbReference type="InterPro" id="IPR006440">
    <property type="entry name" value="Doc"/>
</dbReference>
<dbReference type="GO" id="GO:0016301">
    <property type="term" value="F:kinase activity"/>
    <property type="evidence" value="ECO:0007669"/>
    <property type="project" value="InterPro"/>
</dbReference>
<accession>A0A8J6QX80</accession>
<evidence type="ECO:0000313" key="3">
    <source>
        <dbReference type="Proteomes" id="UP000632828"/>
    </source>
</evidence>
<gene>
    <name evidence="2" type="ORF">ICT70_04810</name>
</gene>
<dbReference type="Gene3D" id="1.20.120.1870">
    <property type="entry name" value="Fic/DOC protein, Fido domain"/>
    <property type="match status" value="1"/>
</dbReference>
<proteinExistence type="predicted"/>
<comment type="caution">
    <text evidence="2">The sequence shown here is derived from an EMBL/GenBank/DDBJ whole genome shotgun (WGS) entry which is preliminary data.</text>
</comment>
<sequence length="129" mass="14112">MEPNFLTLLEVLEIHQNQTSLYGGDPGIRDMGLLKSAIGMSSATYGGEFLHTDIFEMAAADLFHLVKNHPFVDGNKRAGAVSALVFLLLNGFELDVPEDDFADLVLAVVQGKIDKAQVAVFLKQYSKEI</sequence>
<dbReference type="EMBL" id="JACWUN010000004">
    <property type="protein sequence ID" value="MBD1399987.1"/>
    <property type="molecule type" value="Genomic_DNA"/>
</dbReference>
<organism evidence="2 3">
    <name type="scientific">Pelovirga terrestris</name>
    <dbReference type="NCBI Taxonomy" id="2771352"/>
    <lineage>
        <taxon>Bacteria</taxon>
        <taxon>Pseudomonadati</taxon>
        <taxon>Thermodesulfobacteriota</taxon>
        <taxon>Desulfuromonadia</taxon>
        <taxon>Geobacterales</taxon>
        <taxon>Geobacteraceae</taxon>
        <taxon>Pelovirga</taxon>
    </lineage>
</organism>
<dbReference type="PROSITE" id="PS51459">
    <property type="entry name" value="FIDO"/>
    <property type="match status" value="1"/>
</dbReference>
<keyword evidence="3" id="KW-1185">Reference proteome</keyword>
<dbReference type="InterPro" id="IPR003812">
    <property type="entry name" value="Fido"/>
</dbReference>
<evidence type="ECO:0000259" key="1">
    <source>
        <dbReference type="PROSITE" id="PS51459"/>
    </source>
</evidence>
<name>A0A8J6QX80_9BACT</name>
<dbReference type="PIRSF" id="PIRSF018297">
    <property type="entry name" value="Doc"/>
    <property type="match status" value="1"/>
</dbReference>
<protein>
    <submittedName>
        <fullName evidence="2">Type II toxin-antitoxin system death-on-curing family toxin</fullName>
    </submittedName>
</protein>
<dbReference type="SUPFAM" id="SSF140931">
    <property type="entry name" value="Fic-like"/>
    <property type="match status" value="1"/>
</dbReference>
<dbReference type="InterPro" id="IPR036597">
    <property type="entry name" value="Fido-like_dom_sf"/>
</dbReference>